<sequence>MFLYVALAAVVLVAIVVALVLSGGGGGGEETPPERGPSQEQTAPSEPDARADVELTTCSVASSTGWPTAELRITNHSSQTSDCLIAVEFVDADGVRIAEGGAVASNLAPDRVANESASGLRQASGKIVCRVTDVTRHASP</sequence>
<evidence type="ECO:0008006" key="4">
    <source>
        <dbReference type="Google" id="ProtNLM"/>
    </source>
</evidence>
<dbReference type="Proteomes" id="UP000195880">
    <property type="component" value="Chromosome"/>
</dbReference>
<feature type="region of interest" description="Disordered" evidence="1">
    <location>
        <begin position="25"/>
        <end position="50"/>
    </location>
</feature>
<evidence type="ECO:0000313" key="2">
    <source>
        <dbReference type="EMBL" id="ARX83669.1"/>
    </source>
</evidence>
<dbReference type="AlphaFoldDB" id="A0A1Z1WBB8"/>
<evidence type="ECO:0000256" key="1">
    <source>
        <dbReference type="SAM" id="MobiDB-lite"/>
    </source>
</evidence>
<protein>
    <recommendedName>
        <fullName evidence="4">DUF4232 domain-containing protein</fullName>
    </recommendedName>
</protein>
<name>A0A1Z1WBB8_9ACTN</name>
<dbReference type="KEGG" id="salf:SMD44_03093"/>
<dbReference type="OrthoDB" id="3872159at2"/>
<accession>A0A1Z1WBB8</accession>
<reference evidence="2 3" key="1">
    <citation type="submission" date="2017-05" db="EMBL/GenBank/DDBJ databases">
        <title>Streptomyces alboflavus Genome sequencing and assembly.</title>
        <authorList>
            <person name="Wang Y."/>
            <person name="Du B."/>
            <person name="Ding Y."/>
            <person name="Liu H."/>
            <person name="Hou Q."/>
            <person name="Liu K."/>
            <person name="Wang C."/>
            <person name="Yao L."/>
        </authorList>
    </citation>
    <scope>NUCLEOTIDE SEQUENCE [LARGE SCALE GENOMIC DNA]</scope>
    <source>
        <strain evidence="2 3">MDJK44</strain>
    </source>
</reference>
<dbReference type="eggNOG" id="ENOG50303KJ">
    <property type="taxonomic scope" value="Bacteria"/>
</dbReference>
<organism evidence="2 3">
    <name type="scientific">Streptomyces alboflavus</name>
    <dbReference type="NCBI Taxonomy" id="67267"/>
    <lineage>
        <taxon>Bacteria</taxon>
        <taxon>Bacillati</taxon>
        <taxon>Actinomycetota</taxon>
        <taxon>Actinomycetes</taxon>
        <taxon>Kitasatosporales</taxon>
        <taxon>Streptomycetaceae</taxon>
        <taxon>Streptomyces</taxon>
    </lineage>
</organism>
<evidence type="ECO:0000313" key="3">
    <source>
        <dbReference type="Proteomes" id="UP000195880"/>
    </source>
</evidence>
<dbReference type="EMBL" id="CP021748">
    <property type="protein sequence ID" value="ARX83669.1"/>
    <property type="molecule type" value="Genomic_DNA"/>
</dbReference>
<dbReference type="RefSeq" id="WP_087884216.1">
    <property type="nucleotide sequence ID" value="NZ_CP021748.1"/>
</dbReference>
<proteinExistence type="predicted"/>
<gene>
    <name evidence="2" type="ORF">SMD44_03093</name>
</gene>
<keyword evidence="3" id="KW-1185">Reference proteome</keyword>